<protein>
    <submittedName>
        <fullName evidence="1">Uncharacterized protein</fullName>
    </submittedName>
</protein>
<dbReference type="Proteomes" id="UP000199233">
    <property type="component" value="Unassembled WGS sequence"/>
</dbReference>
<gene>
    <name evidence="1" type="ORF">SAMN04488038_105128</name>
</gene>
<organism evidence="1 2">
    <name type="scientific">Solimonas aquatica</name>
    <dbReference type="NCBI Taxonomy" id="489703"/>
    <lineage>
        <taxon>Bacteria</taxon>
        <taxon>Pseudomonadati</taxon>
        <taxon>Pseudomonadota</taxon>
        <taxon>Gammaproteobacteria</taxon>
        <taxon>Nevskiales</taxon>
        <taxon>Nevskiaceae</taxon>
        <taxon>Solimonas</taxon>
    </lineage>
</organism>
<dbReference type="EMBL" id="FOFS01000005">
    <property type="protein sequence ID" value="SEQ28282.1"/>
    <property type="molecule type" value="Genomic_DNA"/>
</dbReference>
<evidence type="ECO:0000313" key="2">
    <source>
        <dbReference type="Proteomes" id="UP000199233"/>
    </source>
</evidence>
<dbReference type="RefSeq" id="WP_093284158.1">
    <property type="nucleotide sequence ID" value="NZ_FOFS01000005.1"/>
</dbReference>
<name>A0A1H9ERP4_9GAMM</name>
<sequence>MAILLARQHVRHLGELSHRAQLVLRLIDGGVQWLHWGCSHPSARYEFSDETALLAAVQQGLHATRLCLLPQLQLNVSPVKLMTLHHNELKALADAEQSGNIAAVKDLLTRHQLLVHADLAGVAAFLEGLGVADAAVFDAVDFNDRVALHALQTSAASPLAKEAASFAVHQGRTPIEFADYYDSYLSLAAKLGAQAGTPEARGHLADQALATLLPLLFDALDCPQVNGLVAPGEVGRVVHDWVRAGRLLGFERASDGVRQLVLHSPYTTQSGHEARSIVRHYLESARSLLASARAEHGRLGQDGASCTFKLQSGHEQAELHQSSAGVICLRSFRRGATPAPPPATPNQGA</sequence>
<evidence type="ECO:0000313" key="1">
    <source>
        <dbReference type="EMBL" id="SEQ28282.1"/>
    </source>
</evidence>
<accession>A0A1H9ERP4</accession>
<reference evidence="1 2" key="1">
    <citation type="submission" date="2016-10" db="EMBL/GenBank/DDBJ databases">
        <authorList>
            <person name="de Groot N.N."/>
        </authorList>
    </citation>
    <scope>NUCLEOTIDE SEQUENCE [LARGE SCALE GENOMIC DNA]</scope>
    <source>
        <strain evidence="1 2">DSM 25927</strain>
    </source>
</reference>
<proteinExistence type="predicted"/>
<dbReference type="STRING" id="489703.SAMN04488038_105128"/>
<dbReference type="AlphaFoldDB" id="A0A1H9ERP4"/>
<dbReference type="OrthoDB" id="7188532at2"/>
<keyword evidence="2" id="KW-1185">Reference proteome</keyword>